<dbReference type="Gene3D" id="1.10.10.60">
    <property type="entry name" value="Homeodomain-like"/>
    <property type="match status" value="1"/>
</dbReference>
<comment type="caution">
    <text evidence="6">The sequence shown here is derived from an EMBL/GenBank/DDBJ whole genome shotgun (WGS) entry which is preliminary data.</text>
</comment>
<dbReference type="SUPFAM" id="SSF48498">
    <property type="entry name" value="Tetracyclin repressor-like, C-terminal domain"/>
    <property type="match status" value="1"/>
</dbReference>
<dbReference type="PANTHER" id="PTHR30055:SF149">
    <property type="entry name" value="TETR-FAMILY TRANSCRIPTIONAL REGULATOR"/>
    <property type="match status" value="1"/>
</dbReference>
<keyword evidence="1" id="KW-0805">Transcription regulation</keyword>
<dbReference type="InterPro" id="IPR001647">
    <property type="entry name" value="HTH_TetR"/>
</dbReference>
<dbReference type="Proteomes" id="UP001592531">
    <property type="component" value="Unassembled WGS sequence"/>
</dbReference>
<gene>
    <name evidence="6" type="ORF">ACEZDE_29210</name>
</gene>
<keyword evidence="7" id="KW-1185">Reference proteome</keyword>
<name>A0ABV6W3W6_9ACTN</name>
<evidence type="ECO:0000313" key="7">
    <source>
        <dbReference type="Proteomes" id="UP001592531"/>
    </source>
</evidence>
<keyword evidence="2 4" id="KW-0238">DNA-binding</keyword>
<dbReference type="RefSeq" id="WP_380542420.1">
    <property type="nucleotide sequence ID" value="NZ_JBHFAB010000029.1"/>
</dbReference>
<evidence type="ECO:0000256" key="4">
    <source>
        <dbReference type="PROSITE-ProRule" id="PRU00335"/>
    </source>
</evidence>
<sequence>MTATVRRTRLSDEREAELYQAVIDLVREVGYEAMTMDAVAARSRSSKATLYRQWEGKPKLVAAAMRHSRPPVADDIDTGSLRGDLHELARTIGEGAEQDTVFMSAVGHAAHSNADLAAALREMLIDPELARLAVLLGRAVERGEVREDAPAIEFFAHTMVGALMARKVLEDSFADADYLTRYIDAVVLPAFGVRV</sequence>
<evidence type="ECO:0000256" key="1">
    <source>
        <dbReference type="ARBA" id="ARBA00023015"/>
    </source>
</evidence>
<evidence type="ECO:0000313" key="6">
    <source>
        <dbReference type="EMBL" id="MFC1420691.1"/>
    </source>
</evidence>
<dbReference type="SUPFAM" id="SSF46689">
    <property type="entry name" value="Homeodomain-like"/>
    <property type="match status" value="1"/>
</dbReference>
<dbReference type="Gene3D" id="1.10.357.10">
    <property type="entry name" value="Tetracycline Repressor, domain 2"/>
    <property type="match status" value="1"/>
</dbReference>
<keyword evidence="3" id="KW-0804">Transcription</keyword>
<dbReference type="Pfam" id="PF16859">
    <property type="entry name" value="TetR_C_11"/>
    <property type="match status" value="1"/>
</dbReference>
<protein>
    <submittedName>
        <fullName evidence="6">TetR/AcrR family transcriptional regulator</fullName>
    </submittedName>
</protein>
<feature type="domain" description="HTH tetR-type" evidence="5">
    <location>
        <begin position="12"/>
        <end position="72"/>
    </location>
</feature>
<reference evidence="6 7" key="1">
    <citation type="submission" date="2024-09" db="EMBL/GenBank/DDBJ databases">
        <authorList>
            <person name="Lee S.D."/>
        </authorList>
    </citation>
    <scope>NUCLEOTIDE SEQUENCE [LARGE SCALE GENOMIC DNA]</scope>
    <source>
        <strain evidence="6 7">N8-3</strain>
    </source>
</reference>
<organism evidence="6 7">
    <name type="scientific">Streptacidiphilus cavernicola</name>
    <dbReference type="NCBI Taxonomy" id="3342716"/>
    <lineage>
        <taxon>Bacteria</taxon>
        <taxon>Bacillati</taxon>
        <taxon>Actinomycetota</taxon>
        <taxon>Actinomycetes</taxon>
        <taxon>Kitasatosporales</taxon>
        <taxon>Streptomycetaceae</taxon>
        <taxon>Streptacidiphilus</taxon>
    </lineage>
</organism>
<evidence type="ECO:0000259" key="5">
    <source>
        <dbReference type="PROSITE" id="PS50977"/>
    </source>
</evidence>
<accession>A0ABV6W3W6</accession>
<dbReference type="PANTHER" id="PTHR30055">
    <property type="entry name" value="HTH-TYPE TRANSCRIPTIONAL REGULATOR RUTR"/>
    <property type="match status" value="1"/>
</dbReference>
<feature type="DNA-binding region" description="H-T-H motif" evidence="4">
    <location>
        <begin position="35"/>
        <end position="54"/>
    </location>
</feature>
<dbReference type="EMBL" id="JBHFAB010000029">
    <property type="protein sequence ID" value="MFC1420691.1"/>
    <property type="molecule type" value="Genomic_DNA"/>
</dbReference>
<evidence type="ECO:0000256" key="2">
    <source>
        <dbReference type="ARBA" id="ARBA00023125"/>
    </source>
</evidence>
<dbReference type="PROSITE" id="PS50977">
    <property type="entry name" value="HTH_TETR_2"/>
    <property type="match status" value="1"/>
</dbReference>
<dbReference type="InterPro" id="IPR009057">
    <property type="entry name" value="Homeodomain-like_sf"/>
</dbReference>
<dbReference type="InterPro" id="IPR050109">
    <property type="entry name" value="HTH-type_TetR-like_transc_reg"/>
</dbReference>
<dbReference type="InterPro" id="IPR011075">
    <property type="entry name" value="TetR_C"/>
</dbReference>
<proteinExistence type="predicted"/>
<dbReference type="InterPro" id="IPR036271">
    <property type="entry name" value="Tet_transcr_reg_TetR-rel_C_sf"/>
</dbReference>
<dbReference type="Pfam" id="PF00440">
    <property type="entry name" value="TetR_N"/>
    <property type="match status" value="1"/>
</dbReference>
<evidence type="ECO:0000256" key="3">
    <source>
        <dbReference type="ARBA" id="ARBA00023163"/>
    </source>
</evidence>